<keyword evidence="1" id="KW-0285">Flavoprotein</keyword>
<accession>A0ABW6PEL3</accession>
<dbReference type="SUPFAM" id="SSF51679">
    <property type="entry name" value="Bacterial luciferase-like"/>
    <property type="match status" value="1"/>
</dbReference>
<evidence type="ECO:0000313" key="7">
    <source>
        <dbReference type="EMBL" id="MFF0501585.1"/>
    </source>
</evidence>
<dbReference type="RefSeq" id="WP_195023382.1">
    <property type="nucleotide sequence ID" value="NZ_JBIAMT010000010.1"/>
</dbReference>
<dbReference type="InterPro" id="IPR011251">
    <property type="entry name" value="Luciferase-like_dom"/>
</dbReference>
<dbReference type="EMBL" id="JBIAMT010000010">
    <property type="protein sequence ID" value="MFF0501585.1"/>
    <property type="molecule type" value="Genomic_DNA"/>
</dbReference>
<dbReference type="InterPro" id="IPR050172">
    <property type="entry name" value="SsuD_RutA_monooxygenase"/>
</dbReference>
<feature type="region of interest" description="Disordered" evidence="5">
    <location>
        <begin position="1"/>
        <end position="22"/>
    </location>
</feature>
<keyword evidence="2" id="KW-0288">FMN</keyword>
<dbReference type="Gene3D" id="3.20.20.30">
    <property type="entry name" value="Luciferase-like domain"/>
    <property type="match status" value="1"/>
</dbReference>
<feature type="domain" description="Luciferase-like" evidence="6">
    <location>
        <begin position="58"/>
        <end position="364"/>
    </location>
</feature>
<comment type="caution">
    <text evidence="7">The sequence shown here is derived from an EMBL/GenBank/DDBJ whole genome shotgun (WGS) entry which is preliminary data.</text>
</comment>
<gene>
    <name evidence="7" type="ORF">ACFYU5_34680</name>
</gene>
<dbReference type="PANTHER" id="PTHR42847:SF4">
    <property type="entry name" value="ALKANESULFONATE MONOOXYGENASE-RELATED"/>
    <property type="match status" value="1"/>
</dbReference>
<sequence length="397" mass="44462">MARKLIVPTGIPNDPGGQPDTRRGKDLELGFFAWNIRGGMTMSKATLRNNDRERDYWKWSNSRNLIEQAEYIGYDYQVPFARWLGSGGETDFNGASLDFLTTAAATAPITDSMGVFSTCHITFRFHPLHIAKIGASIDHISNGRWGLNIVTGYQAQEMAAFGMEHIDHDTAYDMAEEFTVLLKHLWSETEPFDFEGKYYQSYGAVVKPGPTRSPRPVLMNAGMSEKGVLFGARNVDWLFTVGYSIDEYRQKVDRAHSLAASFGRSIRAATMCWVLPEATDELAAEKFEELRSEIDREAMIGYARQLKGMDMFKENDEDALSKDPYAGLGKEIYEGYPLGFTSPQLVGSPETIAEKLRELNKEGGIESVLTCFVDPQKGLHAMQDDIMPILKKMGLRG</sequence>
<keyword evidence="4" id="KW-0503">Monooxygenase</keyword>
<evidence type="ECO:0000256" key="4">
    <source>
        <dbReference type="ARBA" id="ARBA00023033"/>
    </source>
</evidence>
<keyword evidence="3" id="KW-0560">Oxidoreductase</keyword>
<dbReference type="Proteomes" id="UP001601442">
    <property type="component" value="Unassembled WGS sequence"/>
</dbReference>
<keyword evidence="8" id="KW-1185">Reference proteome</keyword>
<dbReference type="PANTHER" id="PTHR42847">
    <property type="entry name" value="ALKANESULFONATE MONOOXYGENASE"/>
    <property type="match status" value="1"/>
</dbReference>
<dbReference type="Pfam" id="PF00296">
    <property type="entry name" value="Bac_luciferase"/>
    <property type="match status" value="1"/>
</dbReference>
<evidence type="ECO:0000256" key="3">
    <source>
        <dbReference type="ARBA" id="ARBA00023002"/>
    </source>
</evidence>
<dbReference type="InterPro" id="IPR036661">
    <property type="entry name" value="Luciferase-like_sf"/>
</dbReference>
<name>A0ABW6PEL3_9NOCA</name>
<evidence type="ECO:0000313" key="8">
    <source>
        <dbReference type="Proteomes" id="UP001601442"/>
    </source>
</evidence>
<organism evidence="7 8">
    <name type="scientific">Nocardia aobensis</name>
    <dbReference type="NCBI Taxonomy" id="257277"/>
    <lineage>
        <taxon>Bacteria</taxon>
        <taxon>Bacillati</taxon>
        <taxon>Actinomycetota</taxon>
        <taxon>Actinomycetes</taxon>
        <taxon>Mycobacteriales</taxon>
        <taxon>Nocardiaceae</taxon>
        <taxon>Nocardia</taxon>
    </lineage>
</organism>
<evidence type="ECO:0000256" key="5">
    <source>
        <dbReference type="SAM" id="MobiDB-lite"/>
    </source>
</evidence>
<reference evidence="7 8" key="1">
    <citation type="submission" date="2024-10" db="EMBL/GenBank/DDBJ databases">
        <title>The Natural Products Discovery Center: Release of the First 8490 Sequenced Strains for Exploring Actinobacteria Biosynthetic Diversity.</title>
        <authorList>
            <person name="Kalkreuter E."/>
            <person name="Kautsar S.A."/>
            <person name="Yang D."/>
            <person name="Bader C.D."/>
            <person name="Teijaro C.N."/>
            <person name="Fluegel L."/>
            <person name="Davis C.M."/>
            <person name="Simpson J.R."/>
            <person name="Lauterbach L."/>
            <person name="Steele A.D."/>
            <person name="Gui C."/>
            <person name="Meng S."/>
            <person name="Li G."/>
            <person name="Viehrig K."/>
            <person name="Ye F."/>
            <person name="Su P."/>
            <person name="Kiefer A.F."/>
            <person name="Nichols A."/>
            <person name="Cepeda A.J."/>
            <person name="Yan W."/>
            <person name="Fan B."/>
            <person name="Jiang Y."/>
            <person name="Adhikari A."/>
            <person name="Zheng C.-J."/>
            <person name="Schuster L."/>
            <person name="Cowan T.M."/>
            <person name="Smanski M.J."/>
            <person name="Chevrette M.G."/>
            <person name="De Carvalho L.P.S."/>
            <person name="Shen B."/>
        </authorList>
    </citation>
    <scope>NUCLEOTIDE SEQUENCE [LARGE SCALE GENOMIC DNA]</scope>
    <source>
        <strain evidence="7 8">NPDC004119</strain>
    </source>
</reference>
<protein>
    <submittedName>
        <fullName evidence="7">LLM class flavin-dependent oxidoreductase</fullName>
    </submittedName>
</protein>
<evidence type="ECO:0000256" key="1">
    <source>
        <dbReference type="ARBA" id="ARBA00022630"/>
    </source>
</evidence>
<evidence type="ECO:0000256" key="2">
    <source>
        <dbReference type="ARBA" id="ARBA00022643"/>
    </source>
</evidence>
<evidence type="ECO:0000259" key="6">
    <source>
        <dbReference type="Pfam" id="PF00296"/>
    </source>
</evidence>
<proteinExistence type="predicted"/>